<proteinExistence type="predicted"/>
<accession>A0ABR2R3M4</accession>
<evidence type="ECO:0000256" key="1">
    <source>
        <dbReference type="SAM" id="MobiDB-lite"/>
    </source>
</evidence>
<gene>
    <name evidence="2" type="ORF">V6N11_074466</name>
</gene>
<organism evidence="2 3">
    <name type="scientific">Hibiscus sabdariffa</name>
    <name type="common">roselle</name>
    <dbReference type="NCBI Taxonomy" id="183260"/>
    <lineage>
        <taxon>Eukaryota</taxon>
        <taxon>Viridiplantae</taxon>
        <taxon>Streptophyta</taxon>
        <taxon>Embryophyta</taxon>
        <taxon>Tracheophyta</taxon>
        <taxon>Spermatophyta</taxon>
        <taxon>Magnoliopsida</taxon>
        <taxon>eudicotyledons</taxon>
        <taxon>Gunneridae</taxon>
        <taxon>Pentapetalae</taxon>
        <taxon>rosids</taxon>
        <taxon>malvids</taxon>
        <taxon>Malvales</taxon>
        <taxon>Malvaceae</taxon>
        <taxon>Malvoideae</taxon>
        <taxon>Hibiscus</taxon>
    </lineage>
</organism>
<sequence>MFSTQCEYQDIVPPHEATSSINTDLRRSSSPEEEDVAGDHQEFDHLLFSGEPMVPGAGEPGEPVLPGVVESELSVAGEPELSMGSQAELLAPCDDVEQASNGAGVMNDNQNQP</sequence>
<keyword evidence="3" id="KW-1185">Reference proteome</keyword>
<evidence type="ECO:0000313" key="3">
    <source>
        <dbReference type="Proteomes" id="UP001396334"/>
    </source>
</evidence>
<dbReference type="EMBL" id="JBBPBN010000026">
    <property type="protein sequence ID" value="KAK9007546.1"/>
    <property type="molecule type" value="Genomic_DNA"/>
</dbReference>
<protein>
    <submittedName>
        <fullName evidence="2">Uncharacterized protein</fullName>
    </submittedName>
</protein>
<feature type="region of interest" description="Disordered" evidence="1">
    <location>
        <begin position="1"/>
        <end position="40"/>
    </location>
</feature>
<comment type="caution">
    <text evidence="2">The sequence shown here is derived from an EMBL/GenBank/DDBJ whole genome shotgun (WGS) entry which is preliminary data.</text>
</comment>
<dbReference type="Proteomes" id="UP001396334">
    <property type="component" value="Unassembled WGS sequence"/>
</dbReference>
<evidence type="ECO:0000313" key="2">
    <source>
        <dbReference type="EMBL" id="KAK9007546.1"/>
    </source>
</evidence>
<reference evidence="2 3" key="1">
    <citation type="journal article" date="2024" name="G3 (Bethesda)">
        <title>Genome assembly of Hibiscus sabdariffa L. provides insights into metabolisms of medicinal natural products.</title>
        <authorList>
            <person name="Kim T."/>
        </authorList>
    </citation>
    <scope>NUCLEOTIDE SEQUENCE [LARGE SCALE GENOMIC DNA]</scope>
    <source>
        <strain evidence="2">TK-2024</strain>
        <tissue evidence="2">Old leaves</tissue>
    </source>
</reference>
<name>A0ABR2R3M4_9ROSI</name>